<dbReference type="AlphaFoldDB" id="A0A5D2TEU7"/>
<evidence type="ECO:0000313" key="1">
    <source>
        <dbReference type="EMBL" id="TYI63315.1"/>
    </source>
</evidence>
<gene>
    <name evidence="1" type="ORF">E1A91_D09G010200v1</name>
</gene>
<dbReference type="EMBL" id="CM017657">
    <property type="protein sequence ID" value="TYI63315.1"/>
    <property type="molecule type" value="Genomic_DNA"/>
</dbReference>
<organism evidence="1 2">
    <name type="scientific">Gossypium mustelinum</name>
    <name type="common">Cotton</name>
    <name type="synonym">Gossypium caicoense</name>
    <dbReference type="NCBI Taxonomy" id="34275"/>
    <lineage>
        <taxon>Eukaryota</taxon>
        <taxon>Viridiplantae</taxon>
        <taxon>Streptophyta</taxon>
        <taxon>Embryophyta</taxon>
        <taxon>Tracheophyta</taxon>
        <taxon>Spermatophyta</taxon>
        <taxon>Magnoliopsida</taxon>
        <taxon>eudicotyledons</taxon>
        <taxon>Gunneridae</taxon>
        <taxon>Pentapetalae</taxon>
        <taxon>rosids</taxon>
        <taxon>malvids</taxon>
        <taxon>Malvales</taxon>
        <taxon>Malvaceae</taxon>
        <taxon>Malvoideae</taxon>
        <taxon>Gossypium</taxon>
    </lineage>
</organism>
<keyword evidence="2" id="KW-1185">Reference proteome</keyword>
<reference evidence="1 2" key="1">
    <citation type="submission" date="2019-07" db="EMBL/GenBank/DDBJ databases">
        <title>WGS assembly of Gossypium mustelinum.</title>
        <authorList>
            <person name="Chen Z.J."/>
            <person name="Sreedasyam A."/>
            <person name="Ando A."/>
            <person name="Song Q."/>
            <person name="De L."/>
            <person name="Hulse-Kemp A."/>
            <person name="Ding M."/>
            <person name="Ye W."/>
            <person name="Kirkbride R."/>
            <person name="Jenkins J."/>
            <person name="Plott C."/>
            <person name="Lovell J."/>
            <person name="Lin Y.-M."/>
            <person name="Vaughn R."/>
            <person name="Liu B."/>
            <person name="Li W."/>
            <person name="Simpson S."/>
            <person name="Scheffler B."/>
            <person name="Saski C."/>
            <person name="Grover C."/>
            <person name="Hu G."/>
            <person name="Conover J."/>
            <person name="Carlson J."/>
            <person name="Shu S."/>
            <person name="Boston L."/>
            <person name="Williams M."/>
            <person name="Peterson D."/>
            <person name="Mcgee K."/>
            <person name="Jones D."/>
            <person name="Wendel J."/>
            <person name="Stelly D."/>
            <person name="Grimwood J."/>
            <person name="Schmutz J."/>
        </authorList>
    </citation>
    <scope>NUCLEOTIDE SEQUENCE [LARGE SCALE GENOMIC DNA]</scope>
    <source>
        <strain evidence="1">1408120.09</strain>
    </source>
</reference>
<evidence type="ECO:0000313" key="2">
    <source>
        <dbReference type="Proteomes" id="UP000323597"/>
    </source>
</evidence>
<proteinExistence type="predicted"/>
<dbReference type="Proteomes" id="UP000323597">
    <property type="component" value="Chromosome D09"/>
</dbReference>
<name>A0A5D2TEU7_GOSMU</name>
<accession>A0A5D2TEU7</accession>
<sequence length="54" mass="6139">MKNSSVITRRVHLLSVITTSAGHTYLSVLLTNARRIYCQLYRPMLGTLIVNFTD</sequence>
<protein>
    <submittedName>
        <fullName evidence="1">Uncharacterized protein</fullName>
    </submittedName>
</protein>